<dbReference type="SMART" id="SM00490">
    <property type="entry name" value="HELICc"/>
    <property type="match status" value="1"/>
</dbReference>
<dbReference type="NCBIfam" id="TIGR04121">
    <property type="entry name" value="DEXH_lig_assoc"/>
    <property type="match status" value="1"/>
</dbReference>
<dbReference type="InterPro" id="IPR026362">
    <property type="entry name" value="DEXH_lig_assoc"/>
</dbReference>
<evidence type="ECO:0000313" key="13">
    <source>
        <dbReference type="Proteomes" id="UP000676565"/>
    </source>
</evidence>
<dbReference type="CDD" id="cd18796">
    <property type="entry name" value="SF2_C_LHR"/>
    <property type="match status" value="1"/>
</dbReference>
<comment type="similarity">
    <text evidence="9">Belongs to the Lhr helicase family. Lhr-Core subfamily.</text>
</comment>
<dbReference type="PIRSF" id="PIRSF037307">
    <property type="entry name" value="Lhr-like_helic_prd"/>
    <property type="match status" value="1"/>
</dbReference>
<dbReference type="Pfam" id="PF19306">
    <property type="entry name" value="WHD_Lhr"/>
    <property type="match status" value="1"/>
</dbReference>
<keyword evidence="3" id="KW-0378">Hydrolase</keyword>
<keyword evidence="13" id="KW-1185">Reference proteome</keyword>
<accession>A0ABS5BPI1</accession>
<organism evidence="12 13">
    <name type="scientific">Gemmata palustris</name>
    <dbReference type="NCBI Taxonomy" id="2822762"/>
    <lineage>
        <taxon>Bacteria</taxon>
        <taxon>Pseudomonadati</taxon>
        <taxon>Planctomycetota</taxon>
        <taxon>Planctomycetia</taxon>
        <taxon>Gemmatales</taxon>
        <taxon>Gemmataceae</taxon>
        <taxon>Gemmata</taxon>
    </lineage>
</organism>
<protein>
    <submittedName>
        <fullName evidence="12">Ligase-associated DNA damage response DEXH box helicase</fullName>
    </submittedName>
</protein>
<evidence type="ECO:0000256" key="2">
    <source>
        <dbReference type="ARBA" id="ARBA00022763"/>
    </source>
</evidence>
<dbReference type="InterPro" id="IPR011545">
    <property type="entry name" value="DEAD/DEAH_box_helicase_dom"/>
</dbReference>
<dbReference type="Pfam" id="PF08494">
    <property type="entry name" value="DEAD_assoc"/>
    <property type="match status" value="1"/>
</dbReference>
<keyword evidence="5" id="KW-0067">ATP-binding</keyword>
<feature type="domain" description="Helicase ATP-binding" evidence="10">
    <location>
        <begin position="45"/>
        <end position="220"/>
    </location>
</feature>
<dbReference type="RefSeq" id="WP_210653695.1">
    <property type="nucleotide sequence ID" value="NZ_JAGKQQ010000001.1"/>
</dbReference>
<dbReference type="PANTHER" id="PTHR47962:SF3">
    <property type="entry name" value="LARGE ATP-DEPENDENT HELICASE-RELATED PROTEIN"/>
    <property type="match status" value="1"/>
</dbReference>
<comment type="caution">
    <text evidence="12">The sequence shown here is derived from an EMBL/GenBank/DDBJ whole genome shotgun (WGS) entry which is preliminary data.</text>
</comment>
<evidence type="ECO:0000256" key="1">
    <source>
        <dbReference type="ARBA" id="ARBA00022741"/>
    </source>
</evidence>
<dbReference type="SUPFAM" id="SSF52540">
    <property type="entry name" value="P-loop containing nucleoside triphosphate hydrolases"/>
    <property type="match status" value="1"/>
</dbReference>
<evidence type="ECO:0000256" key="6">
    <source>
        <dbReference type="ARBA" id="ARBA00023125"/>
    </source>
</evidence>
<dbReference type="Gene3D" id="3.40.50.300">
    <property type="entry name" value="P-loop containing nucleotide triphosphate hydrolases"/>
    <property type="match status" value="2"/>
</dbReference>
<gene>
    <name evidence="12" type="ORF">J8F10_10055</name>
</gene>
<evidence type="ECO:0000256" key="3">
    <source>
        <dbReference type="ARBA" id="ARBA00022801"/>
    </source>
</evidence>
<dbReference type="PROSITE" id="PS51192">
    <property type="entry name" value="HELICASE_ATP_BIND_1"/>
    <property type="match status" value="1"/>
</dbReference>
<evidence type="ECO:0000256" key="9">
    <source>
        <dbReference type="ARBA" id="ARBA00093467"/>
    </source>
</evidence>
<dbReference type="PANTHER" id="PTHR47962">
    <property type="entry name" value="ATP-DEPENDENT HELICASE LHR-RELATED-RELATED"/>
    <property type="match status" value="1"/>
</dbReference>
<sequence>MRGIPRPPRPKPPKRLPIDPAEVVSPAEWFARRGWAPFDFQREAWAAYREGRSGLVHASTGTGKTYAAFFGPLLEAVEESLTPTPPPIRVLWVTPLRALSADTALALEAPLRPVGLNWDVGTRTADTPAAARTRQQTRLPTALVTTPESLSLLLTYPDARDKFADLRCVVCDEWHELLGSKRGVLTELALARLRAFNPRLRTWGLSATLGDLDAALAALVGVGNAGRVIRGHVSKSVAIDAVLPPRVERFPWAGHLGLSLLPQVVAAIEEGRSALLFTNTRGQCELWYQALLDARPEWAGQVALHHGSLDRKARDWVEDGLRAGTLRCVVCTSTLDLGVDFSPVDRVLQVGSPKGVARLLQRAGRSGHRPGETSRVTCVPTHAFELIEVSAARAAAAEGRIEGRFPLDKPLDVLAQHCVGSALAGGFRADELFAEVRTAHAYRDLSRDEWAWVLDFVTRGGEALKAYPDYRRVEVRDGLYCVPDARIARRHRQSVGVITSEAAVLVQFLRGSKLGTVDESFAARLKPGDRFTFAGRTLEFVKLYEMTAWVRLSKKQTDTKLRWSGSRLPLSGELSAAVRAKLGEAARGQFADEEMRAIRPVLDVQARWSRVPAADEVLAERLRTRDGYHLFLYPFEGRLVHEGVAALLAYRLSLRRPQTFALACNDYGFELVSPDPLDLDAGALKALLAPAGLADDVLASLNAAELAKRQFREVARVAGLVNPGLPHAGRTTKQLQASSGLFYDAFREHDPSNLLLWQARREVLDRQFEVVRLRAALERIAASRVVITAPPKPTPFAFPLLVERMREAVSSETLADRVRKMVAALERKAGPE</sequence>
<name>A0ABS5BPI1_9BACT</name>
<dbReference type="PROSITE" id="PS51194">
    <property type="entry name" value="HELICASE_CTER"/>
    <property type="match status" value="1"/>
</dbReference>
<dbReference type="Pfam" id="PF00270">
    <property type="entry name" value="DEAD"/>
    <property type="match status" value="1"/>
</dbReference>
<dbReference type="InterPro" id="IPR017170">
    <property type="entry name" value="Lhr-like"/>
</dbReference>
<evidence type="ECO:0000256" key="8">
    <source>
        <dbReference type="ARBA" id="ARBA00023235"/>
    </source>
</evidence>
<dbReference type="Proteomes" id="UP000676565">
    <property type="component" value="Unassembled WGS sequence"/>
</dbReference>
<reference evidence="12 13" key="1">
    <citation type="submission" date="2021-04" db="EMBL/GenBank/DDBJ databases">
        <authorList>
            <person name="Ivanova A."/>
        </authorList>
    </citation>
    <scope>NUCLEOTIDE SEQUENCE [LARGE SCALE GENOMIC DNA]</scope>
    <source>
        <strain evidence="12 13">G18</strain>
    </source>
</reference>
<evidence type="ECO:0000256" key="5">
    <source>
        <dbReference type="ARBA" id="ARBA00022840"/>
    </source>
</evidence>
<dbReference type="EMBL" id="JAGKQQ010000001">
    <property type="protein sequence ID" value="MBP3955623.1"/>
    <property type="molecule type" value="Genomic_DNA"/>
</dbReference>
<dbReference type="InterPro" id="IPR014001">
    <property type="entry name" value="Helicase_ATP-bd"/>
</dbReference>
<feature type="domain" description="Helicase C-terminal" evidence="11">
    <location>
        <begin position="260"/>
        <end position="412"/>
    </location>
</feature>
<keyword evidence="6" id="KW-0238">DNA-binding</keyword>
<dbReference type="InterPro" id="IPR045628">
    <property type="entry name" value="Lhr_WH_dom"/>
</dbReference>
<dbReference type="InterPro" id="IPR027417">
    <property type="entry name" value="P-loop_NTPase"/>
</dbReference>
<evidence type="ECO:0000259" key="10">
    <source>
        <dbReference type="PROSITE" id="PS51192"/>
    </source>
</evidence>
<proteinExistence type="inferred from homology"/>
<dbReference type="GO" id="GO:0016874">
    <property type="term" value="F:ligase activity"/>
    <property type="evidence" value="ECO:0007669"/>
    <property type="project" value="UniProtKB-KW"/>
</dbReference>
<dbReference type="SMART" id="SM00487">
    <property type="entry name" value="DEXDc"/>
    <property type="match status" value="1"/>
</dbReference>
<dbReference type="InterPro" id="IPR013701">
    <property type="entry name" value="Lhr-like_DEAD/DEAH_assoc"/>
</dbReference>
<keyword evidence="7" id="KW-0234">DNA repair</keyword>
<evidence type="ECO:0000256" key="7">
    <source>
        <dbReference type="ARBA" id="ARBA00023204"/>
    </source>
</evidence>
<evidence type="ECO:0000259" key="11">
    <source>
        <dbReference type="PROSITE" id="PS51194"/>
    </source>
</evidence>
<keyword evidence="8" id="KW-0413">Isomerase</keyword>
<dbReference type="Pfam" id="PF00271">
    <property type="entry name" value="Helicase_C"/>
    <property type="match status" value="1"/>
</dbReference>
<dbReference type="InterPro" id="IPR001650">
    <property type="entry name" value="Helicase_C-like"/>
</dbReference>
<evidence type="ECO:0000256" key="4">
    <source>
        <dbReference type="ARBA" id="ARBA00022806"/>
    </source>
</evidence>
<dbReference type="InterPro" id="IPR052511">
    <property type="entry name" value="ATP-dep_Helicase"/>
</dbReference>
<evidence type="ECO:0000313" key="12">
    <source>
        <dbReference type="EMBL" id="MBP3955623.1"/>
    </source>
</evidence>
<keyword evidence="1" id="KW-0547">Nucleotide-binding</keyword>
<keyword evidence="12" id="KW-0436">Ligase</keyword>
<keyword evidence="4" id="KW-0347">Helicase</keyword>
<keyword evidence="2" id="KW-0227">DNA damage</keyword>